<feature type="non-terminal residue" evidence="1">
    <location>
        <position position="51"/>
    </location>
</feature>
<accession>A0A0B7BQ21</accession>
<dbReference type="EMBL" id="HACG01048193">
    <property type="protein sequence ID" value="CEK95058.1"/>
    <property type="molecule type" value="Transcribed_RNA"/>
</dbReference>
<protein>
    <submittedName>
        <fullName evidence="1">Uncharacterized protein</fullName>
    </submittedName>
</protein>
<gene>
    <name evidence="1" type="primary">ORF205174</name>
</gene>
<reference evidence="1" key="1">
    <citation type="submission" date="2014-12" db="EMBL/GenBank/DDBJ databases">
        <title>Insight into the proteome of Arion vulgaris.</title>
        <authorList>
            <person name="Aradska J."/>
            <person name="Bulat T."/>
            <person name="Smidak R."/>
            <person name="Sarate P."/>
            <person name="Gangsoo J."/>
            <person name="Sialana F."/>
            <person name="Bilban M."/>
            <person name="Lubec G."/>
        </authorList>
    </citation>
    <scope>NUCLEOTIDE SEQUENCE</scope>
    <source>
        <tissue evidence="1">Skin</tissue>
    </source>
</reference>
<dbReference type="AlphaFoldDB" id="A0A0B7BQ21"/>
<evidence type="ECO:0000313" key="1">
    <source>
        <dbReference type="EMBL" id="CEK95058.1"/>
    </source>
</evidence>
<organism evidence="1">
    <name type="scientific">Arion vulgaris</name>
    <dbReference type="NCBI Taxonomy" id="1028688"/>
    <lineage>
        <taxon>Eukaryota</taxon>
        <taxon>Metazoa</taxon>
        <taxon>Spiralia</taxon>
        <taxon>Lophotrochozoa</taxon>
        <taxon>Mollusca</taxon>
        <taxon>Gastropoda</taxon>
        <taxon>Heterobranchia</taxon>
        <taxon>Euthyneura</taxon>
        <taxon>Panpulmonata</taxon>
        <taxon>Eupulmonata</taxon>
        <taxon>Stylommatophora</taxon>
        <taxon>Helicina</taxon>
        <taxon>Arionoidea</taxon>
        <taxon>Arionidae</taxon>
        <taxon>Arion</taxon>
    </lineage>
</organism>
<name>A0A0B7BQ21_9EUPU</name>
<sequence>MSQSRSVFEQLGQKLGVERKVVSKATELSELLDVRANVTSLSALRLTGSCR</sequence>
<proteinExistence type="predicted"/>